<name>A0A1U7CIA4_9BACT</name>
<evidence type="ECO:0008006" key="4">
    <source>
        <dbReference type="Google" id="ProtNLM"/>
    </source>
</evidence>
<accession>A0A1U7CIA4</accession>
<feature type="transmembrane region" description="Helical" evidence="1">
    <location>
        <begin position="81"/>
        <end position="102"/>
    </location>
</feature>
<evidence type="ECO:0000313" key="3">
    <source>
        <dbReference type="Proteomes" id="UP000186309"/>
    </source>
</evidence>
<dbReference type="KEGG" id="pbor:BSF38_00035"/>
<keyword evidence="1" id="KW-0812">Transmembrane</keyword>
<keyword evidence="3" id="KW-1185">Reference proteome</keyword>
<evidence type="ECO:0000313" key="2">
    <source>
        <dbReference type="EMBL" id="APW58637.1"/>
    </source>
</evidence>
<protein>
    <recommendedName>
        <fullName evidence="4">Transmembrane protein</fullName>
    </recommendedName>
</protein>
<dbReference type="Proteomes" id="UP000186309">
    <property type="component" value="Chromosome"/>
</dbReference>
<keyword evidence="1" id="KW-1133">Transmembrane helix</keyword>
<feature type="transmembrane region" description="Helical" evidence="1">
    <location>
        <begin position="6"/>
        <end position="27"/>
    </location>
</feature>
<feature type="transmembrane region" description="Helical" evidence="1">
    <location>
        <begin position="39"/>
        <end position="61"/>
    </location>
</feature>
<reference evidence="3" key="1">
    <citation type="submission" date="2016-12" db="EMBL/GenBank/DDBJ databases">
        <title>Comparative genomics of four Isosphaeraceae planctomycetes: a common pool of plasmids and glycoside hydrolase genes.</title>
        <authorList>
            <person name="Ivanova A."/>
        </authorList>
    </citation>
    <scope>NUCLEOTIDE SEQUENCE [LARGE SCALE GENOMIC DNA]</scope>
    <source>
        <strain evidence="3">PX4</strain>
    </source>
</reference>
<dbReference type="RefSeq" id="WP_076342923.1">
    <property type="nucleotide sequence ID" value="NZ_CP019082.1"/>
</dbReference>
<dbReference type="AlphaFoldDB" id="A0A1U7CIA4"/>
<evidence type="ECO:0000256" key="1">
    <source>
        <dbReference type="SAM" id="Phobius"/>
    </source>
</evidence>
<dbReference type="STRING" id="1387353.BSF38_00035"/>
<dbReference type="EMBL" id="CP019082">
    <property type="protein sequence ID" value="APW58637.1"/>
    <property type="molecule type" value="Genomic_DNA"/>
</dbReference>
<keyword evidence="1" id="KW-0472">Membrane</keyword>
<proteinExistence type="predicted"/>
<gene>
    <name evidence="2" type="ORF">BSF38_00035</name>
</gene>
<organism evidence="2 3">
    <name type="scientific">Paludisphaera borealis</name>
    <dbReference type="NCBI Taxonomy" id="1387353"/>
    <lineage>
        <taxon>Bacteria</taxon>
        <taxon>Pseudomonadati</taxon>
        <taxon>Planctomycetota</taxon>
        <taxon>Planctomycetia</taxon>
        <taxon>Isosphaerales</taxon>
        <taxon>Isosphaeraceae</taxon>
        <taxon>Paludisphaera</taxon>
    </lineage>
</organism>
<sequence>MIETLTTALVMSARPHVIAFAVGLFFARRMRNDMPEPSRFAQLGFGIMLVATVAFNVWFAYATHLMQERGSEAKATMLLNAASLIGSVFHAVAVSCLLKAIYAGRAEASDISQENSEPCTVEVVGHGSIALPSPRFDHARSEFPA</sequence>